<dbReference type="EMBL" id="MJAT01000022">
    <property type="protein sequence ID" value="OEH85453.1"/>
    <property type="molecule type" value="Genomic_DNA"/>
</dbReference>
<dbReference type="Pfam" id="PF06612">
    <property type="entry name" value="DUF1146"/>
    <property type="match status" value="1"/>
</dbReference>
<dbReference type="AlphaFoldDB" id="A0A1E5L620"/>
<evidence type="ECO:0008006" key="4">
    <source>
        <dbReference type="Google" id="ProtNLM"/>
    </source>
</evidence>
<proteinExistence type="predicted"/>
<dbReference type="STRING" id="1390249.BHU72_05040"/>
<evidence type="ECO:0000313" key="2">
    <source>
        <dbReference type="EMBL" id="OEH85453.1"/>
    </source>
</evidence>
<name>A0A1E5L620_9FIRM</name>
<keyword evidence="1" id="KW-0812">Transmembrane</keyword>
<gene>
    <name evidence="2" type="ORF">BHU72_05040</name>
</gene>
<dbReference type="Proteomes" id="UP000095255">
    <property type="component" value="Unassembled WGS sequence"/>
</dbReference>
<dbReference type="OrthoDB" id="1651016at2"/>
<accession>A0A1E5L620</accession>
<feature type="transmembrane region" description="Helical" evidence="1">
    <location>
        <begin position="12"/>
        <end position="33"/>
    </location>
</feature>
<sequence>MMMSGESQVFYGVVSIINLIWLGVCIYITWVCLREARWDKVFYDTTGIKARGFVLIMSIIIGTMLADFFTKYLTNSLYLRFLF</sequence>
<comment type="caution">
    <text evidence="2">The sequence shown here is derived from an EMBL/GenBank/DDBJ whole genome shotgun (WGS) entry which is preliminary data.</text>
</comment>
<protein>
    <recommendedName>
        <fullName evidence="4">DUF1146 domain-containing protein</fullName>
    </recommendedName>
</protein>
<keyword evidence="1" id="KW-0472">Membrane</keyword>
<evidence type="ECO:0000313" key="3">
    <source>
        <dbReference type="Proteomes" id="UP000095255"/>
    </source>
</evidence>
<evidence type="ECO:0000256" key="1">
    <source>
        <dbReference type="SAM" id="Phobius"/>
    </source>
</evidence>
<keyword evidence="3" id="KW-1185">Reference proteome</keyword>
<keyword evidence="1" id="KW-1133">Transmembrane helix</keyword>
<dbReference type="InterPro" id="IPR009526">
    <property type="entry name" value="DUF1146"/>
</dbReference>
<organism evidence="2 3">
    <name type="scientific">Desulfuribacillus stibiiarsenatis</name>
    <dbReference type="NCBI Taxonomy" id="1390249"/>
    <lineage>
        <taxon>Bacteria</taxon>
        <taxon>Bacillati</taxon>
        <taxon>Bacillota</taxon>
        <taxon>Desulfuribacillia</taxon>
        <taxon>Desulfuribacillales</taxon>
        <taxon>Desulfuribacillaceae</taxon>
        <taxon>Desulfuribacillus</taxon>
    </lineage>
</organism>
<reference evidence="2 3" key="1">
    <citation type="submission" date="2016-09" db="EMBL/GenBank/DDBJ databases">
        <title>Desulfuribacillus arsenicus sp. nov., an obligately anaerobic, dissimilatory arsenic- and antimonate-reducing bacterium isolated from anoxic sediments.</title>
        <authorList>
            <person name="Abin C.A."/>
            <person name="Hollibaugh J.T."/>
        </authorList>
    </citation>
    <scope>NUCLEOTIDE SEQUENCE [LARGE SCALE GENOMIC DNA]</scope>
    <source>
        <strain evidence="2 3">MLFW-2</strain>
    </source>
</reference>
<feature type="transmembrane region" description="Helical" evidence="1">
    <location>
        <begin position="53"/>
        <end position="73"/>
    </location>
</feature>